<comment type="subcellular location">
    <subcellularLocation>
        <location evidence="1">Nucleus</location>
    </subcellularLocation>
</comment>
<dbReference type="PROSITE" id="PS50066">
    <property type="entry name" value="MADS_BOX_2"/>
    <property type="match status" value="1"/>
</dbReference>
<evidence type="ECO:0000256" key="5">
    <source>
        <dbReference type="ARBA" id="ARBA00023242"/>
    </source>
</evidence>
<evidence type="ECO:0000259" key="7">
    <source>
        <dbReference type="PROSITE" id="PS50066"/>
    </source>
</evidence>
<evidence type="ECO:0000313" key="9">
    <source>
        <dbReference type="RefSeq" id="XP_009804996.1"/>
    </source>
</evidence>
<feature type="region of interest" description="Disordered" evidence="6">
    <location>
        <begin position="175"/>
        <end position="194"/>
    </location>
</feature>
<evidence type="ECO:0000256" key="6">
    <source>
        <dbReference type="SAM" id="MobiDB-lite"/>
    </source>
</evidence>
<dbReference type="Pfam" id="PF00319">
    <property type="entry name" value="SRF-TF"/>
    <property type="match status" value="1"/>
</dbReference>
<evidence type="ECO:0000313" key="8">
    <source>
        <dbReference type="Proteomes" id="UP000189701"/>
    </source>
</evidence>
<dbReference type="AlphaFoldDB" id="A0A1U7YST9"/>
<dbReference type="GO" id="GO:0000981">
    <property type="term" value="F:DNA-binding transcription factor activity, RNA polymerase II-specific"/>
    <property type="evidence" value="ECO:0007669"/>
    <property type="project" value="TreeGrafter"/>
</dbReference>
<keyword evidence="5" id="KW-0539">Nucleus</keyword>
<proteinExistence type="predicted"/>
<keyword evidence="4" id="KW-0804">Transcription</keyword>
<keyword evidence="8" id="KW-1185">Reference proteome</keyword>
<reference evidence="9" key="2">
    <citation type="submission" date="2025-08" db="UniProtKB">
        <authorList>
            <consortium name="RefSeq"/>
        </authorList>
    </citation>
    <scope>IDENTIFICATION</scope>
    <source>
        <tissue evidence="9">Leaf</tissue>
    </source>
</reference>
<dbReference type="PRINTS" id="PR00404">
    <property type="entry name" value="MADSDOMAIN"/>
</dbReference>
<keyword evidence="2" id="KW-0805">Transcription regulation</keyword>
<reference evidence="8" key="1">
    <citation type="journal article" date="2013" name="Genome Biol.">
        <title>Reference genomes and transcriptomes of Nicotiana sylvestris and Nicotiana tomentosiformis.</title>
        <authorList>
            <person name="Sierro N."/>
            <person name="Battey J.N."/>
            <person name="Ouadi S."/>
            <person name="Bovet L."/>
            <person name="Goepfert S."/>
            <person name="Bakaher N."/>
            <person name="Peitsch M.C."/>
            <person name="Ivanov N.V."/>
        </authorList>
    </citation>
    <scope>NUCLEOTIDE SEQUENCE [LARGE SCALE GENOMIC DNA]</scope>
</reference>
<dbReference type="GO" id="GO:0005634">
    <property type="term" value="C:nucleus"/>
    <property type="evidence" value="ECO:0007669"/>
    <property type="project" value="UniProtKB-SubCell"/>
</dbReference>
<dbReference type="GO" id="GO:0000978">
    <property type="term" value="F:RNA polymerase II cis-regulatory region sequence-specific DNA binding"/>
    <property type="evidence" value="ECO:0007669"/>
    <property type="project" value="TreeGrafter"/>
</dbReference>
<dbReference type="KEGG" id="nsy:104250132"/>
<feature type="domain" description="MADS-box" evidence="7">
    <location>
        <begin position="14"/>
        <end position="74"/>
    </location>
</feature>
<dbReference type="GeneID" id="104250132"/>
<accession>A0A1U7YST9</accession>
<organism evidence="8 9">
    <name type="scientific">Nicotiana sylvestris</name>
    <name type="common">Wood tobacco</name>
    <name type="synonym">South American tobacco</name>
    <dbReference type="NCBI Taxonomy" id="4096"/>
    <lineage>
        <taxon>Eukaryota</taxon>
        <taxon>Viridiplantae</taxon>
        <taxon>Streptophyta</taxon>
        <taxon>Embryophyta</taxon>
        <taxon>Tracheophyta</taxon>
        <taxon>Spermatophyta</taxon>
        <taxon>Magnoliopsida</taxon>
        <taxon>eudicotyledons</taxon>
        <taxon>Gunneridae</taxon>
        <taxon>Pentapetalae</taxon>
        <taxon>asterids</taxon>
        <taxon>lamiids</taxon>
        <taxon>Solanales</taxon>
        <taxon>Solanaceae</taxon>
        <taxon>Nicotianoideae</taxon>
        <taxon>Nicotianeae</taxon>
        <taxon>Nicotiana</taxon>
    </lineage>
</organism>
<name>A0A1U7YST9_NICSY</name>
<dbReference type="SMART" id="SM00432">
    <property type="entry name" value="MADS"/>
    <property type="match status" value="1"/>
</dbReference>
<evidence type="ECO:0000256" key="1">
    <source>
        <dbReference type="ARBA" id="ARBA00004123"/>
    </source>
</evidence>
<dbReference type="InterPro" id="IPR002100">
    <property type="entry name" value="TF_MADSbox"/>
</dbReference>
<dbReference type="PANTHER" id="PTHR11945">
    <property type="entry name" value="MADS BOX PROTEIN"/>
    <property type="match status" value="1"/>
</dbReference>
<dbReference type="RefSeq" id="XP_009804996.1">
    <property type="nucleotide sequence ID" value="XM_009806694.1"/>
</dbReference>
<dbReference type="PANTHER" id="PTHR11945:SF640">
    <property type="entry name" value="AGAMOUS-LIKE MADS-BOX PROTEIN AGL62"/>
    <property type="match status" value="1"/>
</dbReference>
<evidence type="ECO:0000256" key="4">
    <source>
        <dbReference type="ARBA" id="ARBA00023163"/>
    </source>
</evidence>
<dbReference type="Proteomes" id="UP000189701">
    <property type="component" value="Unplaced"/>
</dbReference>
<evidence type="ECO:0000256" key="2">
    <source>
        <dbReference type="ARBA" id="ARBA00023015"/>
    </source>
</evidence>
<gene>
    <name evidence="9" type="primary">LOC104250132</name>
</gene>
<dbReference type="GO" id="GO:0046983">
    <property type="term" value="F:protein dimerization activity"/>
    <property type="evidence" value="ECO:0007669"/>
    <property type="project" value="InterPro"/>
</dbReference>
<keyword evidence="3" id="KW-0238">DNA-binding</keyword>
<sequence length="194" mass="22141">MKEEEEKTAEKKTAGRQKVPLVKIEREDHRYATFSKRRSGLYKKTSKLVRESGADIGIILSSPSGNLFSLFHPTSNIVLDRFENPNIELDYTTQLVAAYLHNKVNQSCDRLKEFKTREKIASQQMILFDQLNETRQIDQQEYIDQLNADDITKYEVWLNGIIFGLDNHLKQLENGASSSSQVPPENADNSSSSS</sequence>
<protein>
    <submittedName>
        <fullName evidence="9">MADS-box transcription factor 31-like</fullName>
    </submittedName>
</protein>
<evidence type="ECO:0000256" key="3">
    <source>
        <dbReference type="ARBA" id="ARBA00023125"/>
    </source>
</evidence>
<dbReference type="eggNOG" id="KOG0014">
    <property type="taxonomic scope" value="Eukaryota"/>
</dbReference>
<dbReference type="InterPro" id="IPR036879">
    <property type="entry name" value="TF_MADSbox_sf"/>
</dbReference>
<dbReference type="Gene3D" id="3.40.1810.10">
    <property type="entry name" value="Transcription factor, MADS-box"/>
    <property type="match status" value="1"/>
</dbReference>
<dbReference type="SUPFAM" id="SSF55455">
    <property type="entry name" value="SRF-like"/>
    <property type="match status" value="1"/>
</dbReference>